<evidence type="ECO:0000313" key="13">
    <source>
        <dbReference type="Proteomes" id="UP001168990"/>
    </source>
</evidence>
<evidence type="ECO:0000256" key="1">
    <source>
        <dbReference type="ARBA" id="ARBA00004370"/>
    </source>
</evidence>
<dbReference type="GO" id="GO:0016020">
    <property type="term" value="C:membrane"/>
    <property type="evidence" value="ECO:0007669"/>
    <property type="project" value="UniProtKB-SubCell"/>
</dbReference>
<feature type="domain" description="ABC transmembrane type-1" evidence="11">
    <location>
        <begin position="235"/>
        <end position="454"/>
    </location>
</feature>
<feature type="transmembrane region" description="Helical" evidence="9">
    <location>
        <begin position="414"/>
        <end position="436"/>
    </location>
</feature>
<evidence type="ECO:0000256" key="2">
    <source>
        <dbReference type="ARBA" id="ARBA00022448"/>
    </source>
</evidence>
<reference evidence="12" key="2">
    <citation type="submission" date="2023-03" db="EMBL/GenBank/DDBJ databases">
        <authorList>
            <person name="Inwood S.N."/>
            <person name="Skelly J.G."/>
            <person name="Guhlin J."/>
            <person name="Harrop T.W.R."/>
            <person name="Goldson S.G."/>
            <person name="Dearden P.K."/>
        </authorList>
    </citation>
    <scope>NUCLEOTIDE SEQUENCE</scope>
    <source>
        <strain evidence="12">Irish</strain>
        <tissue evidence="12">Whole body</tissue>
    </source>
</reference>
<evidence type="ECO:0000256" key="5">
    <source>
        <dbReference type="ARBA" id="ARBA00022840"/>
    </source>
</evidence>
<evidence type="ECO:0000256" key="6">
    <source>
        <dbReference type="ARBA" id="ARBA00022989"/>
    </source>
</evidence>
<dbReference type="InterPro" id="IPR011527">
    <property type="entry name" value="ABC1_TM_dom"/>
</dbReference>
<dbReference type="SUPFAM" id="SSF90123">
    <property type="entry name" value="ABC transporter transmembrane region"/>
    <property type="match status" value="2"/>
</dbReference>
<dbReference type="GO" id="GO:0140359">
    <property type="term" value="F:ABC-type transporter activity"/>
    <property type="evidence" value="ECO:0007669"/>
    <property type="project" value="InterPro"/>
</dbReference>
<feature type="transmembrane region" description="Helical" evidence="9">
    <location>
        <begin position="144"/>
        <end position="166"/>
    </location>
</feature>
<feature type="transmembrane region" description="Helical" evidence="9">
    <location>
        <begin position="1042"/>
        <end position="1061"/>
    </location>
</feature>
<keyword evidence="5" id="KW-0067">ATP-binding</keyword>
<evidence type="ECO:0000256" key="7">
    <source>
        <dbReference type="ARBA" id="ARBA00023136"/>
    </source>
</evidence>
<feature type="transmembrane region" description="Helical" evidence="9">
    <location>
        <begin position="819"/>
        <end position="842"/>
    </location>
</feature>
<dbReference type="InterPro" id="IPR036640">
    <property type="entry name" value="ABC1_TM_sf"/>
</dbReference>
<feature type="domain" description="ABC transporter" evidence="10">
    <location>
        <begin position="528"/>
        <end position="746"/>
    </location>
</feature>
<feature type="region of interest" description="Disordered" evidence="8">
    <location>
        <begin position="1"/>
        <end position="22"/>
    </location>
</feature>
<dbReference type="Pfam" id="PF00664">
    <property type="entry name" value="ABC_membrane"/>
    <property type="match status" value="2"/>
</dbReference>
<evidence type="ECO:0000259" key="11">
    <source>
        <dbReference type="PROSITE" id="PS50929"/>
    </source>
</evidence>
<feature type="transmembrane region" description="Helical" evidence="9">
    <location>
        <begin position="894"/>
        <end position="913"/>
    </location>
</feature>
<dbReference type="PROSITE" id="PS50929">
    <property type="entry name" value="ABC_TM1F"/>
    <property type="match status" value="2"/>
</dbReference>
<dbReference type="InterPro" id="IPR027417">
    <property type="entry name" value="P-loop_NTPase"/>
</dbReference>
<keyword evidence="2" id="KW-0813">Transport</keyword>
<dbReference type="GO" id="GO:0016887">
    <property type="term" value="F:ATP hydrolysis activity"/>
    <property type="evidence" value="ECO:0007669"/>
    <property type="project" value="InterPro"/>
</dbReference>
<dbReference type="InterPro" id="IPR003593">
    <property type="entry name" value="AAA+_ATPase"/>
</dbReference>
<dbReference type="InterPro" id="IPR050173">
    <property type="entry name" value="ABC_transporter_C-like"/>
</dbReference>
<dbReference type="Pfam" id="PF00005">
    <property type="entry name" value="ABC_tran"/>
    <property type="match status" value="2"/>
</dbReference>
<comment type="subcellular location">
    <subcellularLocation>
        <location evidence="1">Membrane</location>
    </subcellularLocation>
</comment>
<dbReference type="PANTHER" id="PTHR24223">
    <property type="entry name" value="ATP-BINDING CASSETTE SUB-FAMILY C"/>
    <property type="match status" value="1"/>
</dbReference>
<feature type="transmembrane region" description="Helical" evidence="9">
    <location>
        <begin position="229"/>
        <end position="249"/>
    </location>
</feature>
<dbReference type="Proteomes" id="UP001168990">
    <property type="component" value="Unassembled WGS sequence"/>
</dbReference>
<comment type="caution">
    <text evidence="12">The sequence shown here is derived from an EMBL/GenBank/DDBJ whole genome shotgun (WGS) entry which is preliminary data.</text>
</comment>
<keyword evidence="13" id="KW-1185">Reference proteome</keyword>
<dbReference type="EMBL" id="JAQQBS010000002">
    <property type="protein sequence ID" value="KAK0174133.1"/>
    <property type="molecule type" value="Genomic_DNA"/>
</dbReference>
<keyword evidence="6 9" id="KW-1133">Transmembrane helix</keyword>
<accession>A0AA39FR56</accession>
<keyword evidence="7 9" id="KW-0472">Membrane</keyword>
<dbReference type="SMART" id="SM00382">
    <property type="entry name" value="AAA"/>
    <property type="match status" value="1"/>
</dbReference>
<evidence type="ECO:0000256" key="3">
    <source>
        <dbReference type="ARBA" id="ARBA00022692"/>
    </source>
</evidence>
<feature type="transmembrane region" description="Helical" evidence="9">
    <location>
        <begin position="848"/>
        <end position="873"/>
    </location>
</feature>
<feature type="transmembrane region" description="Helical" evidence="9">
    <location>
        <begin position="310"/>
        <end position="326"/>
    </location>
</feature>
<dbReference type="PANTHER" id="PTHR24223:SF447">
    <property type="entry name" value="MULTIDRUG RESISTANCE-ASSOCIATED PROTEIN 5"/>
    <property type="match status" value="1"/>
</dbReference>
<feature type="domain" description="ABC transmembrane type-1" evidence="11">
    <location>
        <begin position="820"/>
        <end position="1056"/>
    </location>
</feature>
<protein>
    <submittedName>
        <fullName evidence="12">Uncharacterized protein</fullName>
    </submittedName>
</protein>
<feature type="transmembrane region" description="Helical" evidence="9">
    <location>
        <begin position="442"/>
        <end position="461"/>
    </location>
</feature>
<proteinExistence type="predicted"/>
<evidence type="ECO:0000313" key="12">
    <source>
        <dbReference type="EMBL" id="KAK0174133.1"/>
    </source>
</evidence>
<name>A0AA39FR56_9HYME</name>
<dbReference type="SUPFAM" id="SSF52540">
    <property type="entry name" value="P-loop containing nucleoside triphosphate hydrolases"/>
    <property type="match status" value="2"/>
</dbReference>
<sequence length="1339" mass="151663">MSSSSIGSPPVDGHDTVGIQGRLLPKKKQDKYSSTYVPQNRFSRYTTALTNLVPVRFKRIPGSEIPIDKIGLFSSVSFSWLSEYVTAGWKNGLRDKPIPTIATQESCQINGPRIHGLWHSHIVKKGQAGASVPKIAWQFIQTRVLIASLIYFLGMIIALCSPILILQKIILATEDKINVTSIIQININNTKITSINSTNSLENSTINNINKSIINNNDEIKQMIIIDDVIIFTHISILIIAELASYFLIAWSSSLNLRTATRLRTACLSLAYKKLIKSSIKYKTPVHETLTYFIPDSKTLYELITNGPQIFSGPLILFFSSLYIWYSMGHWALIGIGVLIALYLSAIIGAYLTNSFATSTMDYSLKRMYLLEEFIKKIYLAKVAQWDRRFVELIHSMRKKELGEMKYGTMTQGWSLCMIHIIPIITISAITMSYLLTNKQFISANYITCLVLIFLNLKNCIRGSYFAMSSISRGIASLKNLKTVLILNDTVRYTDKPIDKNLAITINDGQFSWDAGRSSNLLDSGSSLHLENQIIRPTSSYQLTDINFYAPKGKLIGICGEPGSGKSSLLLAIMGQLNYVKGHVTIDGTMSYVPENVCLFEGTVKENIIMGDIFDSTWYYKTIQACHLSEEINQLPGTDDTDIYQSHLSVIQKQKIALARAVYSNRNINLFDNPLKDANTEEALKIFEKSIIQILKDQTVIIITDRIELLRKCDTIYLMKAGKIIEEGKHDELIEMNKDYADLIDSLKIKRRQSTRELLLESTKKKSSITSCTSGSILDMINKDERESEIPSSHSKYGIGPQVDYRPYNNDAGECLSKFVCGISLLYSIPIAIAPLIFFYIIQKTLTNTMYIAIILASVVAFIIIIGSILIVIYTKDAYSAAKSIHERWLQKIYRAHISVFNVISPSILLNIFSRELQEVDYVLPKLKIIALMHMGISAISVITLGILSPWLIIPGIFFIFSAIFYKFYARKLLLTLDELSIESVIPIYNHAINAVDERVIIQAYRKEREFAKTYYKHCNTNATYEFMFEACKLWIEYRIKLLSALTLGTVMIICATVNGIKERHEVIGLAFICTLQMIHSVIHLIEALIDAGRSLRTVNIADNYVQNIPQEIKTNDDHRKEWPLIPSIHFQNVLFTSHSTNYEPLNFSIYAGEKVAIHGTDSEMKQDLAKALMQFEEVFSGNILIGSMNIADIHIDTLRQHVDYIPAIPILFDGSIRYNLEPNNRKTNNEIMAVLQKFNLWDKISKLDDKLAADANNAFFSITEKKLLFLARIYLNTYCFSRNIIILENIGPNPEIINSLLQDMFKEFTIIVLSNETTWSIQRAIKLPNEKIMETSNN</sequence>
<keyword evidence="3 9" id="KW-0812">Transmembrane</keyword>
<dbReference type="Gene3D" id="3.40.50.300">
    <property type="entry name" value="P-loop containing nucleotide triphosphate hydrolases"/>
    <property type="match status" value="2"/>
</dbReference>
<evidence type="ECO:0000256" key="9">
    <source>
        <dbReference type="SAM" id="Phobius"/>
    </source>
</evidence>
<feature type="transmembrane region" description="Helical" evidence="9">
    <location>
        <begin position="332"/>
        <end position="352"/>
    </location>
</feature>
<gene>
    <name evidence="12" type="ORF">PV328_007243</name>
</gene>
<evidence type="ECO:0000256" key="8">
    <source>
        <dbReference type="SAM" id="MobiDB-lite"/>
    </source>
</evidence>
<dbReference type="PROSITE" id="PS50893">
    <property type="entry name" value="ABC_TRANSPORTER_2"/>
    <property type="match status" value="1"/>
</dbReference>
<organism evidence="12 13">
    <name type="scientific">Microctonus aethiopoides</name>
    <dbReference type="NCBI Taxonomy" id="144406"/>
    <lineage>
        <taxon>Eukaryota</taxon>
        <taxon>Metazoa</taxon>
        <taxon>Ecdysozoa</taxon>
        <taxon>Arthropoda</taxon>
        <taxon>Hexapoda</taxon>
        <taxon>Insecta</taxon>
        <taxon>Pterygota</taxon>
        <taxon>Neoptera</taxon>
        <taxon>Endopterygota</taxon>
        <taxon>Hymenoptera</taxon>
        <taxon>Apocrita</taxon>
        <taxon>Ichneumonoidea</taxon>
        <taxon>Braconidae</taxon>
        <taxon>Euphorinae</taxon>
        <taxon>Microctonus</taxon>
    </lineage>
</organism>
<evidence type="ECO:0000259" key="10">
    <source>
        <dbReference type="PROSITE" id="PS50893"/>
    </source>
</evidence>
<reference evidence="12" key="1">
    <citation type="journal article" date="2023" name="bioRxiv">
        <title>Scaffold-level genome assemblies of two parasitoid biocontrol wasps reveal the parthenogenesis mechanism and an associated novel virus.</title>
        <authorList>
            <person name="Inwood S."/>
            <person name="Skelly J."/>
            <person name="Guhlin J."/>
            <person name="Harrop T."/>
            <person name="Goldson S."/>
            <person name="Dearden P."/>
        </authorList>
    </citation>
    <scope>NUCLEOTIDE SEQUENCE</scope>
    <source>
        <strain evidence="12">Irish</strain>
        <tissue evidence="12">Whole body</tissue>
    </source>
</reference>
<feature type="transmembrane region" description="Helical" evidence="9">
    <location>
        <begin position="933"/>
        <end position="966"/>
    </location>
</feature>
<dbReference type="InterPro" id="IPR003439">
    <property type="entry name" value="ABC_transporter-like_ATP-bd"/>
</dbReference>
<dbReference type="GO" id="GO:0005524">
    <property type="term" value="F:ATP binding"/>
    <property type="evidence" value="ECO:0007669"/>
    <property type="project" value="UniProtKB-KW"/>
</dbReference>
<evidence type="ECO:0000256" key="4">
    <source>
        <dbReference type="ARBA" id="ARBA00022741"/>
    </source>
</evidence>
<keyword evidence="4" id="KW-0547">Nucleotide-binding</keyword>
<dbReference type="Gene3D" id="1.20.1560.10">
    <property type="entry name" value="ABC transporter type 1, transmembrane domain"/>
    <property type="match status" value="2"/>
</dbReference>